<proteinExistence type="inferred from homology"/>
<accession>A0AAU9NNF3</accession>
<evidence type="ECO:0000256" key="3">
    <source>
        <dbReference type="RuleBase" id="RU003718"/>
    </source>
</evidence>
<dbReference type="SUPFAM" id="SSF53756">
    <property type="entry name" value="UDP-Glycosyltransferase/glycogen phosphorylase"/>
    <property type="match status" value="1"/>
</dbReference>
<dbReference type="EC" id="2.4.1.-" evidence="4"/>
<dbReference type="AlphaFoldDB" id="A0AAU9NNF3"/>
<keyword evidence="6" id="KW-1185">Reference proteome</keyword>
<dbReference type="Pfam" id="PF00201">
    <property type="entry name" value="UDPGT"/>
    <property type="match status" value="1"/>
</dbReference>
<sequence length="465" mass="52409">MPQTKFPNPPLFHRASISPSSTPITTIIKRLLRSRGPSTLDGLPDFRFYSIPDGLPPSDDADTTQSIPALFESLPNHSLEPFCELITKLNGGEESDVPPVTCIISDGCMSFTLTAAHRFGLPEVLFWTPSACGLLGYTHYRELVQRGYIPLKDMSDMTNEYLETRLDWIPGMNNIRLRDLPSFIRTTDINDILFTYLMTEAETLPRGTTIVLNTFDALEKDSVNPLIAINTQTFTIGPLHLMQQHIHDDQLKHIGSNLWKEDETCIRWLDTKDPGSVVYVNFGSITVMTKEQLIEFGWGLANSKKNFLWITRPDIVGGKEALMPPEFVDETTKRGLVTSWCPQEQVLKHPSIGGFLTHSGWNSTIGSIGSGVPVICWPFFAEQQTNCRYSCVQWGIGMEIDTNVKREEVEAQVREMMDGKKGKMMKIRALEWKKEAEKAVVIGGSSYLNFDKLINEVLVRKFVDN</sequence>
<evidence type="ECO:0000313" key="6">
    <source>
        <dbReference type="Proteomes" id="UP001157418"/>
    </source>
</evidence>
<keyword evidence="2 3" id="KW-0808">Transferase</keyword>
<organism evidence="5 6">
    <name type="scientific">Lactuca virosa</name>
    <dbReference type="NCBI Taxonomy" id="75947"/>
    <lineage>
        <taxon>Eukaryota</taxon>
        <taxon>Viridiplantae</taxon>
        <taxon>Streptophyta</taxon>
        <taxon>Embryophyta</taxon>
        <taxon>Tracheophyta</taxon>
        <taxon>Spermatophyta</taxon>
        <taxon>Magnoliopsida</taxon>
        <taxon>eudicotyledons</taxon>
        <taxon>Gunneridae</taxon>
        <taxon>Pentapetalae</taxon>
        <taxon>asterids</taxon>
        <taxon>campanulids</taxon>
        <taxon>Asterales</taxon>
        <taxon>Asteraceae</taxon>
        <taxon>Cichorioideae</taxon>
        <taxon>Cichorieae</taxon>
        <taxon>Lactucinae</taxon>
        <taxon>Lactuca</taxon>
    </lineage>
</organism>
<dbReference type="Gene3D" id="3.40.50.2000">
    <property type="entry name" value="Glycogen Phosphorylase B"/>
    <property type="match status" value="2"/>
</dbReference>
<dbReference type="FunFam" id="3.40.50.2000:FF:000027">
    <property type="entry name" value="Glycosyltransferase"/>
    <property type="match status" value="1"/>
</dbReference>
<dbReference type="PROSITE" id="PS00375">
    <property type="entry name" value="UDPGT"/>
    <property type="match status" value="1"/>
</dbReference>
<evidence type="ECO:0000256" key="2">
    <source>
        <dbReference type="ARBA" id="ARBA00022679"/>
    </source>
</evidence>
<name>A0AAU9NNF3_9ASTR</name>
<dbReference type="GO" id="GO:0080043">
    <property type="term" value="F:quercetin 3-O-glucosyltransferase activity"/>
    <property type="evidence" value="ECO:0007669"/>
    <property type="project" value="TreeGrafter"/>
</dbReference>
<dbReference type="CDD" id="cd03784">
    <property type="entry name" value="GT1_Gtf-like"/>
    <property type="match status" value="1"/>
</dbReference>
<evidence type="ECO:0000256" key="1">
    <source>
        <dbReference type="ARBA" id="ARBA00009995"/>
    </source>
</evidence>
<comment type="similarity">
    <text evidence="1 3">Belongs to the UDP-glycosyltransferase family.</text>
</comment>
<protein>
    <recommendedName>
        <fullName evidence="4">Glycosyltransferase</fullName>
        <ecNumber evidence="4">2.4.1.-</ecNumber>
    </recommendedName>
</protein>
<comment type="caution">
    <text evidence="5">The sequence shown here is derived from an EMBL/GenBank/DDBJ whole genome shotgun (WGS) entry which is preliminary data.</text>
</comment>
<dbReference type="InterPro" id="IPR002213">
    <property type="entry name" value="UDP_glucos_trans"/>
</dbReference>
<dbReference type="GO" id="GO:0080044">
    <property type="term" value="F:quercetin 7-O-glucosyltransferase activity"/>
    <property type="evidence" value="ECO:0007669"/>
    <property type="project" value="TreeGrafter"/>
</dbReference>
<evidence type="ECO:0000256" key="4">
    <source>
        <dbReference type="RuleBase" id="RU362057"/>
    </source>
</evidence>
<dbReference type="InterPro" id="IPR035595">
    <property type="entry name" value="UDP_glycos_trans_CS"/>
</dbReference>
<gene>
    <name evidence="5" type="ORF">LVIROSA_LOCUS25500</name>
</gene>
<dbReference type="Proteomes" id="UP001157418">
    <property type="component" value="Unassembled WGS sequence"/>
</dbReference>
<keyword evidence="3" id="KW-0328">Glycosyltransferase</keyword>
<evidence type="ECO:0000313" key="5">
    <source>
        <dbReference type="EMBL" id="CAH1439293.1"/>
    </source>
</evidence>
<reference evidence="5 6" key="1">
    <citation type="submission" date="2022-01" db="EMBL/GenBank/DDBJ databases">
        <authorList>
            <person name="Xiong W."/>
            <person name="Schranz E."/>
        </authorList>
    </citation>
    <scope>NUCLEOTIDE SEQUENCE [LARGE SCALE GENOMIC DNA]</scope>
</reference>
<dbReference type="EMBL" id="CAKMRJ010004661">
    <property type="protein sequence ID" value="CAH1439293.1"/>
    <property type="molecule type" value="Genomic_DNA"/>
</dbReference>
<dbReference type="PANTHER" id="PTHR11926">
    <property type="entry name" value="GLUCOSYL/GLUCURONOSYL TRANSFERASES"/>
    <property type="match status" value="1"/>
</dbReference>
<dbReference type="PANTHER" id="PTHR11926:SF1498">
    <property type="entry name" value="GLYCOSYLTRANSFERASE"/>
    <property type="match status" value="1"/>
</dbReference>